<dbReference type="EMBL" id="VXMH01000066">
    <property type="protein sequence ID" value="MYC95748.1"/>
    <property type="molecule type" value="Genomic_DNA"/>
</dbReference>
<dbReference type="InterPro" id="IPR036909">
    <property type="entry name" value="Cyt_c-like_dom_sf"/>
</dbReference>
<accession>A0A6B1D7X2</accession>
<dbReference type="AlphaFoldDB" id="A0A6B1D7X2"/>
<evidence type="ECO:0000313" key="7">
    <source>
        <dbReference type="EMBL" id="MYC95748.1"/>
    </source>
</evidence>
<dbReference type="GO" id="GO:0020037">
    <property type="term" value="F:heme binding"/>
    <property type="evidence" value="ECO:0007669"/>
    <property type="project" value="InterPro"/>
</dbReference>
<comment type="caution">
    <text evidence="7">The sequence shown here is derived from an EMBL/GenBank/DDBJ whole genome shotgun (WGS) entry which is preliminary data.</text>
</comment>
<dbReference type="GO" id="GO:0046872">
    <property type="term" value="F:metal ion binding"/>
    <property type="evidence" value="ECO:0007669"/>
    <property type="project" value="UniProtKB-KW"/>
</dbReference>
<reference evidence="7" key="1">
    <citation type="submission" date="2019-09" db="EMBL/GenBank/DDBJ databases">
        <title>Characterisation of the sponge microbiome using genome-centric metagenomics.</title>
        <authorList>
            <person name="Engelberts J.P."/>
            <person name="Robbins S.J."/>
            <person name="De Goeij J.M."/>
            <person name="Aranda M."/>
            <person name="Bell S.C."/>
            <person name="Webster N.S."/>
        </authorList>
    </citation>
    <scope>NUCLEOTIDE SEQUENCE</scope>
    <source>
        <strain evidence="7">SB0661_bin_32</strain>
    </source>
</reference>
<dbReference type="PROSITE" id="PS51257">
    <property type="entry name" value="PROKAR_LIPOPROTEIN"/>
    <property type="match status" value="1"/>
</dbReference>
<evidence type="ECO:0000256" key="2">
    <source>
        <dbReference type="ARBA" id="ARBA00022723"/>
    </source>
</evidence>
<dbReference type="Gene3D" id="1.10.760.10">
    <property type="entry name" value="Cytochrome c-like domain"/>
    <property type="match status" value="1"/>
</dbReference>
<keyword evidence="1 4" id="KW-0349">Heme</keyword>
<organism evidence="7">
    <name type="scientific">Caldilineaceae bacterium SB0661_bin_32</name>
    <dbReference type="NCBI Taxonomy" id="2605255"/>
    <lineage>
        <taxon>Bacteria</taxon>
        <taxon>Bacillati</taxon>
        <taxon>Chloroflexota</taxon>
        <taxon>Caldilineae</taxon>
        <taxon>Caldilineales</taxon>
        <taxon>Caldilineaceae</taxon>
    </lineage>
</organism>
<proteinExistence type="predicted"/>
<keyword evidence="3 4" id="KW-0408">Iron</keyword>
<gene>
    <name evidence="7" type="ORF">F4X14_12340</name>
</gene>
<evidence type="ECO:0000256" key="5">
    <source>
        <dbReference type="SAM" id="SignalP"/>
    </source>
</evidence>
<evidence type="ECO:0000259" key="6">
    <source>
        <dbReference type="PROSITE" id="PS51007"/>
    </source>
</evidence>
<feature type="signal peptide" evidence="5">
    <location>
        <begin position="1"/>
        <end position="25"/>
    </location>
</feature>
<evidence type="ECO:0000256" key="4">
    <source>
        <dbReference type="PROSITE-ProRule" id="PRU00433"/>
    </source>
</evidence>
<dbReference type="InterPro" id="IPR009056">
    <property type="entry name" value="Cyt_c-like_dom"/>
</dbReference>
<evidence type="ECO:0000256" key="1">
    <source>
        <dbReference type="ARBA" id="ARBA00022617"/>
    </source>
</evidence>
<keyword evidence="2 4" id="KW-0479">Metal-binding</keyword>
<dbReference type="Pfam" id="PF00034">
    <property type="entry name" value="Cytochrom_C"/>
    <property type="match status" value="1"/>
</dbReference>
<dbReference type="GO" id="GO:0009055">
    <property type="term" value="F:electron transfer activity"/>
    <property type="evidence" value="ECO:0007669"/>
    <property type="project" value="InterPro"/>
</dbReference>
<feature type="domain" description="Cytochrome c" evidence="6">
    <location>
        <begin position="66"/>
        <end position="164"/>
    </location>
</feature>
<dbReference type="PROSITE" id="PS51007">
    <property type="entry name" value="CYTC"/>
    <property type="match status" value="1"/>
</dbReference>
<dbReference type="PANTHER" id="PTHR35008:SF4">
    <property type="entry name" value="BLL4482 PROTEIN"/>
    <property type="match status" value="1"/>
</dbReference>
<name>A0A6B1D7X2_9CHLR</name>
<evidence type="ECO:0000256" key="3">
    <source>
        <dbReference type="ARBA" id="ARBA00023004"/>
    </source>
</evidence>
<dbReference type="InterPro" id="IPR051459">
    <property type="entry name" value="Cytochrome_c-type_DH"/>
</dbReference>
<keyword evidence="5" id="KW-0732">Signal</keyword>
<sequence>MKRGTITLRALAFALILLGCGPPGGGESGQALSTGTPSVEVTATPTEVSLPQVEGPVENADVSNAQLVALGEILYQQYCASCHGAELEGQPNWKIRDENGYLPAPPHDETGHTWHHPDEQLFEITKIGTEAFVGMGYRSTMIGFGDQLDDTEIWAVLAYIKSQWPPRIQRAQPK</sequence>
<dbReference type="PANTHER" id="PTHR35008">
    <property type="entry name" value="BLL4482 PROTEIN-RELATED"/>
    <property type="match status" value="1"/>
</dbReference>
<feature type="chain" id="PRO_5025670861" evidence="5">
    <location>
        <begin position="26"/>
        <end position="174"/>
    </location>
</feature>
<dbReference type="SUPFAM" id="SSF46626">
    <property type="entry name" value="Cytochrome c"/>
    <property type="match status" value="1"/>
</dbReference>
<protein>
    <submittedName>
        <fullName evidence="7">C-type cytochrome</fullName>
    </submittedName>
</protein>